<sequence>MRVNTFPVATLHDNYVWIIEHRNNALVIDPGEAAPVIAVLKERGLSATAILLTHRHWDHVDGIPELQEHFPCPIYGPESSAMPQVTQTLTEGDHLEFWDGMAKFQIWHTPGHTEEHIAYLLADEHNNSTAIFCGDTLFSAGCGRLLGGTAEQLCNSLERYKRLAADTILYCTHEYTQANLRFAQAVEPSNTLIREYAGVVQEQRLNGATTLPTTVGKELEINPFLRCDQPEVITQIEAHTGKTVTSGLQTFTALRQWKDIF</sequence>
<keyword evidence="5 7" id="KW-0378">Hydrolase</keyword>
<evidence type="ECO:0000256" key="1">
    <source>
        <dbReference type="ARBA" id="ARBA00001623"/>
    </source>
</evidence>
<dbReference type="KEGG" id="ttu:TERTU_2109"/>
<keyword evidence="4 7" id="KW-0479">Metal-binding</keyword>
<dbReference type="NCBIfam" id="TIGR03413">
    <property type="entry name" value="GSH_gloB"/>
    <property type="match status" value="1"/>
</dbReference>
<feature type="binding site" evidence="7">
    <location>
        <position position="135"/>
    </location>
    <ligand>
        <name>Zn(2+)</name>
        <dbReference type="ChEBI" id="CHEBI:29105"/>
        <label>1</label>
    </ligand>
</feature>
<comment type="cofactor">
    <cofactor evidence="7">
        <name>Zn(2+)</name>
        <dbReference type="ChEBI" id="CHEBI:29105"/>
    </cofactor>
    <text evidence="7">Binds 2 Zn(2+) ions per subunit.</text>
</comment>
<comment type="subunit">
    <text evidence="7">Monomer.</text>
</comment>
<organism evidence="9 10">
    <name type="scientific">Teredinibacter turnerae (strain ATCC 39867 / T7901)</name>
    <dbReference type="NCBI Taxonomy" id="377629"/>
    <lineage>
        <taxon>Bacteria</taxon>
        <taxon>Pseudomonadati</taxon>
        <taxon>Pseudomonadota</taxon>
        <taxon>Gammaproteobacteria</taxon>
        <taxon>Cellvibrionales</taxon>
        <taxon>Cellvibrionaceae</taxon>
        <taxon>Teredinibacter</taxon>
    </lineage>
</organism>
<dbReference type="EMBL" id="CP001614">
    <property type="protein sequence ID" value="ACR11294.1"/>
    <property type="molecule type" value="Genomic_DNA"/>
</dbReference>
<evidence type="ECO:0000313" key="9">
    <source>
        <dbReference type="EMBL" id="ACR11294.1"/>
    </source>
</evidence>
<dbReference type="eggNOG" id="COG0491">
    <property type="taxonomic scope" value="Bacteria"/>
</dbReference>
<dbReference type="GO" id="GO:0046872">
    <property type="term" value="F:metal ion binding"/>
    <property type="evidence" value="ECO:0007669"/>
    <property type="project" value="UniProtKB-KW"/>
</dbReference>
<dbReference type="InterPro" id="IPR032282">
    <property type="entry name" value="HAGH_C"/>
</dbReference>
<dbReference type="EC" id="3.1.2.6" evidence="7"/>
<evidence type="ECO:0000313" key="10">
    <source>
        <dbReference type="Proteomes" id="UP000009080"/>
    </source>
</evidence>
<dbReference type="SMART" id="SM00849">
    <property type="entry name" value="Lactamase_B"/>
    <property type="match status" value="1"/>
</dbReference>
<dbReference type="PIRSF" id="PIRSF005457">
    <property type="entry name" value="Glx"/>
    <property type="match status" value="1"/>
</dbReference>
<dbReference type="InterPro" id="IPR050110">
    <property type="entry name" value="Glyoxalase_II_hydrolase"/>
</dbReference>
<dbReference type="InterPro" id="IPR001279">
    <property type="entry name" value="Metallo-B-lactamas"/>
</dbReference>
<accession>C5BJA4</accession>
<evidence type="ECO:0000256" key="3">
    <source>
        <dbReference type="ARBA" id="ARBA00006759"/>
    </source>
</evidence>
<feature type="binding site" evidence="7">
    <location>
        <position position="54"/>
    </location>
    <ligand>
        <name>Zn(2+)</name>
        <dbReference type="ChEBI" id="CHEBI:29105"/>
        <label>1</label>
    </ligand>
</feature>
<dbReference type="Pfam" id="PF00753">
    <property type="entry name" value="Lactamase_B"/>
    <property type="match status" value="1"/>
</dbReference>
<keyword evidence="10" id="KW-1185">Reference proteome</keyword>
<comment type="catalytic activity">
    <reaction evidence="1 7">
        <text>an S-(2-hydroxyacyl)glutathione + H2O = a 2-hydroxy carboxylate + glutathione + H(+)</text>
        <dbReference type="Rhea" id="RHEA:21864"/>
        <dbReference type="ChEBI" id="CHEBI:15377"/>
        <dbReference type="ChEBI" id="CHEBI:15378"/>
        <dbReference type="ChEBI" id="CHEBI:57925"/>
        <dbReference type="ChEBI" id="CHEBI:58896"/>
        <dbReference type="ChEBI" id="CHEBI:71261"/>
        <dbReference type="EC" id="3.1.2.6"/>
    </reaction>
</comment>
<dbReference type="Gene3D" id="3.60.15.10">
    <property type="entry name" value="Ribonuclease Z/Hydroxyacylglutathione hydrolase-like"/>
    <property type="match status" value="1"/>
</dbReference>
<feature type="binding site" evidence="7">
    <location>
        <position position="58"/>
    </location>
    <ligand>
        <name>Zn(2+)</name>
        <dbReference type="ChEBI" id="CHEBI:29105"/>
        <label>2</label>
    </ligand>
</feature>
<comment type="function">
    <text evidence="7">Thiolesterase that catalyzes the hydrolysis of S-D-lactoyl-glutathione to form glutathione and D-lactic acid.</text>
</comment>
<evidence type="ECO:0000256" key="6">
    <source>
        <dbReference type="ARBA" id="ARBA00022833"/>
    </source>
</evidence>
<dbReference type="HAMAP" id="MF_01374">
    <property type="entry name" value="Glyoxalase_2"/>
    <property type="match status" value="1"/>
</dbReference>
<dbReference type="PANTHER" id="PTHR43705">
    <property type="entry name" value="HYDROXYACYLGLUTATHIONE HYDROLASE"/>
    <property type="match status" value="1"/>
</dbReference>
<evidence type="ECO:0000256" key="4">
    <source>
        <dbReference type="ARBA" id="ARBA00022723"/>
    </source>
</evidence>
<dbReference type="GO" id="GO:0004416">
    <property type="term" value="F:hydroxyacylglutathione hydrolase activity"/>
    <property type="evidence" value="ECO:0007669"/>
    <property type="project" value="UniProtKB-UniRule"/>
</dbReference>
<dbReference type="UniPathway" id="UPA00619">
    <property type="reaction ID" value="UER00676"/>
</dbReference>
<feature type="binding site" evidence="7">
    <location>
        <position position="112"/>
    </location>
    <ligand>
        <name>Zn(2+)</name>
        <dbReference type="ChEBI" id="CHEBI:29105"/>
        <label>1</label>
    </ligand>
</feature>
<evidence type="ECO:0000256" key="7">
    <source>
        <dbReference type="HAMAP-Rule" id="MF_01374"/>
    </source>
</evidence>
<dbReference type="PANTHER" id="PTHR43705:SF1">
    <property type="entry name" value="HYDROXYACYLGLUTATHIONE HYDROLASE GLOB"/>
    <property type="match status" value="1"/>
</dbReference>
<dbReference type="InterPro" id="IPR036866">
    <property type="entry name" value="RibonucZ/Hydroxyglut_hydro"/>
</dbReference>
<dbReference type="Pfam" id="PF16123">
    <property type="entry name" value="HAGH_C"/>
    <property type="match status" value="1"/>
</dbReference>
<feature type="binding site" evidence="7">
    <location>
        <position position="173"/>
    </location>
    <ligand>
        <name>Zn(2+)</name>
        <dbReference type="ChEBI" id="CHEBI:29105"/>
        <label>2</label>
    </ligand>
</feature>
<protein>
    <recommendedName>
        <fullName evidence="7">Hydroxyacylglutathione hydrolase</fullName>
        <ecNumber evidence="7">3.1.2.6</ecNumber>
    </recommendedName>
    <alternativeName>
        <fullName evidence="7">Glyoxalase II</fullName>
        <shortName evidence="7">Glx II</shortName>
    </alternativeName>
</protein>
<dbReference type="InterPro" id="IPR017782">
    <property type="entry name" value="Hydroxyacylglutathione_Hdrlase"/>
</dbReference>
<evidence type="ECO:0000256" key="5">
    <source>
        <dbReference type="ARBA" id="ARBA00022801"/>
    </source>
</evidence>
<feature type="binding site" evidence="7">
    <location>
        <position position="135"/>
    </location>
    <ligand>
        <name>Zn(2+)</name>
        <dbReference type="ChEBI" id="CHEBI:29105"/>
        <label>2</label>
    </ligand>
</feature>
<dbReference type="SUPFAM" id="SSF56281">
    <property type="entry name" value="Metallo-hydrolase/oxidoreductase"/>
    <property type="match status" value="1"/>
</dbReference>
<reference evidence="9 10" key="1">
    <citation type="journal article" date="2009" name="PLoS ONE">
        <title>The complete genome of Teredinibacter turnerae T7901: an intracellular endosymbiont of marine wood-boring bivalves (shipworms).</title>
        <authorList>
            <person name="Yang J.C."/>
            <person name="Madupu R."/>
            <person name="Durkin A.S."/>
            <person name="Ekborg N.A."/>
            <person name="Pedamallu C.S."/>
            <person name="Hostetler J.B."/>
            <person name="Radune D."/>
            <person name="Toms B.S."/>
            <person name="Henrissat B."/>
            <person name="Coutinho P.M."/>
            <person name="Schwarz S."/>
            <person name="Field L."/>
            <person name="Trindade-Silva A.E."/>
            <person name="Soares C.A.G."/>
            <person name="Elshahawi S."/>
            <person name="Hanora A."/>
            <person name="Schmidt E.W."/>
            <person name="Haygood M.G."/>
            <person name="Posfai J."/>
            <person name="Benner J."/>
            <person name="Madinger C."/>
            <person name="Nove J."/>
            <person name="Anton B."/>
            <person name="Chaudhary K."/>
            <person name="Foster J."/>
            <person name="Holman A."/>
            <person name="Kumar S."/>
            <person name="Lessard P.A."/>
            <person name="Luyten Y.A."/>
            <person name="Slatko B."/>
            <person name="Wood N."/>
            <person name="Wu B."/>
            <person name="Teplitski M."/>
            <person name="Mougous J.D."/>
            <person name="Ward N."/>
            <person name="Eisen J.A."/>
            <person name="Badger J.H."/>
            <person name="Distel D.L."/>
        </authorList>
    </citation>
    <scope>NUCLEOTIDE SEQUENCE [LARGE SCALE GENOMIC DNA]</scope>
    <source>
        <strain evidence="10">ATCC 39867 / T7901</strain>
    </source>
</reference>
<dbReference type="STRING" id="377629.TERTU_2109"/>
<dbReference type="HOGENOM" id="CLU_030571_4_1_6"/>
<dbReference type="Proteomes" id="UP000009080">
    <property type="component" value="Chromosome"/>
</dbReference>
<feature type="binding site" evidence="7">
    <location>
        <position position="56"/>
    </location>
    <ligand>
        <name>Zn(2+)</name>
        <dbReference type="ChEBI" id="CHEBI:29105"/>
        <label>1</label>
    </ligand>
</feature>
<proteinExistence type="inferred from homology"/>
<dbReference type="InterPro" id="IPR035680">
    <property type="entry name" value="Clx_II_MBL"/>
</dbReference>
<dbReference type="AlphaFoldDB" id="C5BJA4"/>
<keyword evidence="6 7" id="KW-0862">Zinc</keyword>
<feature type="domain" description="Metallo-beta-lactamase" evidence="8">
    <location>
        <begin position="13"/>
        <end position="173"/>
    </location>
</feature>
<gene>
    <name evidence="7 9" type="primary">gloB</name>
    <name evidence="9" type="ordered locus">TERTU_2109</name>
</gene>
<evidence type="ECO:0000259" key="8">
    <source>
        <dbReference type="SMART" id="SM00849"/>
    </source>
</evidence>
<dbReference type="RefSeq" id="WP_015817406.1">
    <property type="nucleotide sequence ID" value="NC_012997.1"/>
</dbReference>
<name>C5BJA4_TERTT</name>
<dbReference type="GO" id="GO:0019243">
    <property type="term" value="P:methylglyoxal catabolic process to D-lactate via S-lactoyl-glutathione"/>
    <property type="evidence" value="ECO:0007669"/>
    <property type="project" value="UniProtKB-UniRule"/>
</dbReference>
<evidence type="ECO:0000256" key="2">
    <source>
        <dbReference type="ARBA" id="ARBA00004963"/>
    </source>
</evidence>
<comment type="similarity">
    <text evidence="3 7">Belongs to the metallo-beta-lactamase superfamily. Glyoxalase II family.</text>
</comment>
<dbReference type="CDD" id="cd07723">
    <property type="entry name" value="hydroxyacylglutathione_hydrolase_MBL-fold"/>
    <property type="match status" value="1"/>
</dbReference>
<feature type="binding site" evidence="7">
    <location>
        <position position="59"/>
    </location>
    <ligand>
        <name>Zn(2+)</name>
        <dbReference type="ChEBI" id="CHEBI:29105"/>
        <label>2</label>
    </ligand>
</feature>
<dbReference type="OrthoDB" id="9802248at2"/>
<comment type="pathway">
    <text evidence="2 7">Secondary metabolite metabolism; methylglyoxal degradation; (R)-lactate from methylglyoxal: step 2/2.</text>
</comment>